<dbReference type="Proteomes" id="UP001055072">
    <property type="component" value="Unassembled WGS sequence"/>
</dbReference>
<gene>
    <name evidence="1" type="ORF">BDY19DRAFT_692539</name>
</gene>
<name>A0ACB8UAM8_9APHY</name>
<evidence type="ECO:0000313" key="1">
    <source>
        <dbReference type="EMBL" id="KAI0091244.1"/>
    </source>
</evidence>
<organism evidence="1 2">
    <name type="scientific">Irpex rosettiformis</name>
    <dbReference type="NCBI Taxonomy" id="378272"/>
    <lineage>
        <taxon>Eukaryota</taxon>
        <taxon>Fungi</taxon>
        <taxon>Dikarya</taxon>
        <taxon>Basidiomycota</taxon>
        <taxon>Agaricomycotina</taxon>
        <taxon>Agaricomycetes</taxon>
        <taxon>Polyporales</taxon>
        <taxon>Irpicaceae</taxon>
        <taxon>Irpex</taxon>
    </lineage>
</organism>
<reference evidence="1" key="1">
    <citation type="journal article" date="2021" name="Environ. Microbiol.">
        <title>Gene family expansions and transcriptome signatures uncover fungal adaptations to wood decay.</title>
        <authorList>
            <person name="Hage H."/>
            <person name="Miyauchi S."/>
            <person name="Viragh M."/>
            <person name="Drula E."/>
            <person name="Min B."/>
            <person name="Chaduli D."/>
            <person name="Navarro D."/>
            <person name="Favel A."/>
            <person name="Norest M."/>
            <person name="Lesage-Meessen L."/>
            <person name="Balint B."/>
            <person name="Merenyi Z."/>
            <person name="de Eugenio L."/>
            <person name="Morin E."/>
            <person name="Martinez A.T."/>
            <person name="Baldrian P."/>
            <person name="Stursova M."/>
            <person name="Martinez M.J."/>
            <person name="Novotny C."/>
            <person name="Magnuson J.K."/>
            <person name="Spatafora J.W."/>
            <person name="Maurice S."/>
            <person name="Pangilinan J."/>
            <person name="Andreopoulos W."/>
            <person name="LaButti K."/>
            <person name="Hundley H."/>
            <person name="Na H."/>
            <person name="Kuo A."/>
            <person name="Barry K."/>
            <person name="Lipzen A."/>
            <person name="Henrissat B."/>
            <person name="Riley R."/>
            <person name="Ahrendt S."/>
            <person name="Nagy L.G."/>
            <person name="Grigoriev I.V."/>
            <person name="Martin F."/>
            <person name="Rosso M.N."/>
        </authorList>
    </citation>
    <scope>NUCLEOTIDE SEQUENCE</scope>
    <source>
        <strain evidence="1">CBS 384.51</strain>
    </source>
</reference>
<dbReference type="EMBL" id="MU274906">
    <property type="protein sequence ID" value="KAI0091244.1"/>
    <property type="molecule type" value="Genomic_DNA"/>
</dbReference>
<protein>
    <submittedName>
        <fullName evidence="1">Uncharacterized protein</fullName>
    </submittedName>
</protein>
<evidence type="ECO:0000313" key="2">
    <source>
        <dbReference type="Proteomes" id="UP001055072"/>
    </source>
</evidence>
<sequence>MNCCMWHVPTSSTLEAVGSFPTTNRYMCIPVLPRGSFLLCLLISLTSAVMILVHAVSYQARRVHGLLVHRLALISGLSILYVAMSK</sequence>
<proteinExistence type="predicted"/>
<comment type="caution">
    <text evidence="1">The sequence shown here is derived from an EMBL/GenBank/DDBJ whole genome shotgun (WGS) entry which is preliminary data.</text>
</comment>
<keyword evidence="2" id="KW-1185">Reference proteome</keyword>
<accession>A0ACB8UAM8</accession>